<dbReference type="Gene3D" id="2.60.120.560">
    <property type="entry name" value="Exo-inulinase, domain 1"/>
    <property type="match status" value="1"/>
</dbReference>
<dbReference type="InterPro" id="IPR013320">
    <property type="entry name" value="ConA-like_dom_sf"/>
</dbReference>
<evidence type="ECO:0008006" key="4">
    <source>
        <dbReference type="Google" id="ProtNLM"/>
    </source>
</evidence>
<evidence type="ECO:0000256" key="1">
    <source>
        <dbReference type="SAM" id="SignalP"/>
    </source>
</evidence>
<evidence type="ECO:0000313" key="3">
    <source>
        <dbReference type="Proteomes" id="UP000317691"/>
    </source>
</evidence>
<gene>
    <name evidence="2" type="ORF">E6K79_05495</name>
</gene>
<dbReference type="SUPFAM" id="SSF49899">
    <property type="entry name" value="Concanavalin A-like lectins/glucanases"/>
    <property type="match status" value="1"/>
</dbReference>
<feature type="signal peptide" evidence="1">
    <location>
        <begin position="1"/>
        <end position="23"/>
    </location>
</feature>
<comment type="caution">
    <text evidence="2">The sequence shown here is derived from an EMBL/GenBank/DDBJ whole genome shotgun (WGS) entry which is preliminary data.</text>
</comment>
<dbReference type="EMBL" id="VBOZ01000014">
    <property type="protein sequence ID" value="TMQ65220.1"/>
    <property type="molecule type" value="Genomic_DNA"/>
</dbReference>
<evidence type="ECO:0000313" key="2">
    <source>
        <dbReference type="EMBL" id="TMQ65220.1"/>
    </source>
</evidence>
<proteinExistence type="predicted"/>
<feature type="chain" id="PRO_5021827248" description="DUF1080 domain-containing protein" evidence="1">
    <location>
        <begin position="24"/>
        <end position="259"/>
    </location>
</feature>
<accession>A0A538TNR1</accession>
<protein>
    <recommendedName>
        <fullName evidence="4">DUF1080 domain-containing protein</fullName>
    </recommendedName>
</protein>
<sequence>MSLRVAFAASLVLAVALAGPALGKTSSRTHGARTWTWSFAADTLGLPPPNTTTFGGNWEVTVDSTRANLHGVGTPAAVDTLSADSAAVAAAAAGAASAAAAQAAAQASAPRVLRQSEVDDGIRYHYIQFKKPVLEDQAASVRFRILAGDIDPTAGLMFQVDAKGRNGYIVRVSGETNQLVVHYLIYGKRRDLRFAKIEPLEPGTWHTLSVERKGSIMTVSYDGTERLKIRDERYTSGSVGLWTEDDTVVDFEQLAVSKR</sequence>
<keyword evidence="1" id="KW-0732">Signal</keyword>
<reference evidence="2 3" key="1">
    <citation type="journal article" date="2019" name="Nat. Microbiol.">
        <title>Mediterranean grassland soil C-N compound turnover is dependent on rainfall and depth, and is mediated by genomically divergent microorganisms.</title>
        <authorList>
            <person name="Diamond S."/>
            <person name="Andeer P.F."/>
            <person name="Li Z."/>
            <person name="Crits-Christoph A."/>
            <person name="Burstein D."/>
            <person name="Anantharaman K."/>
            <person name="Lane K.R."/>
            <person name="Thomas B.C."/>
            <person name="Pan C."/>
            <person name="Northen T.R."/>
            <person name="Banfield J.F."/>
        </authorList>
    </citation>
    <scope>NUCLEOTIDE SEQUENCE [LARGE SCALE GENOMIC DNA]</scope>
    <source>
        <strain evidence="2">WS_9</strain>
    </source>
</reference>
<dbReference type="Proteomes" id="UP000317691">
    <property type="component" value="Unassembled WGS sequence"/>
</dbReference>
<organism evidence="2 3">
    <name type="scientific">Eiseniibacteriota bacterium</name>
    <dbReference type="NCBI Taxonomy" id="2212470"/>
    <lineage>
        <taxon>Bacteria</taxon>
        <taxon>Candidatus Eiseniibacteriota</taxon>
    </lineage>
</organism>
<dbReference type="AlphaFoldDB" id="A0A538TNR1"/>
<name>A0A538TNR1_UNCEI</name>